<dbReference type="InterPro" id="IPR028098">
    <property type="entry name" value="Glyco_trans_4-like_N"/>
</dbReference>
<dbReference type="EMBL" id="DSUJ01000011">
    <property type="protein sequence ID" value="HFI92342.1"/>
    <property type="molecule type" value="Genomic_DNA"/>
</dbReference>
<proteinExistence type="predicted"/>
<dbReference type="AlphaFoldDB" id="A0A7V3E8F6"/>
<sequence length="422" mass="49553">MKKVLVITYYWPPSGKASLHWPLDIMNHIQNFGWQPVILTAKDETFTQRDDSLLKKVNPEWITLRAKALEPFNLYKKFIGKKPDEKLVASETISLENKSLAHRISIWIRMNLFVPDARVGWYFPAVREGKKFLSKERVDAIVSIGPPHTTHLVAKKLSLLFDIPFFPVFIDPWVDISYYRNFRRSKFTLSLDNYFEKSVLEKANRIIFITESMKDDYVRKYIFIKEKSYVLYWGYNEDDFEKLNLSSLTKGKDYEKVIVHAGNIFDYQNPEMLWKMVKRRIELGEKFRIKFIGTVSPAIKQSIKKYGLELITEYAGFLPYTEMLRQLFKADYLLVCATEKRHVPGKLFEYLRVGKPIIAFGNDNDEVKNILEETGSGMLFRYDEDVNEFFNNAPDSITLSDKIKSFDRKQIAKKFIEIISDV</sequence>
<dbReference type="Pfam" id="PF13439">
    <property type="entry name" value="Glyco_transf_4"/>
    <property type="match status" value="1"/>
</dbReference>
<evidence type="ECO:0000259" key="1">
    <source>
        <dbReference type="Pfam" id="PF13439"/>
    </source>
</evidence>
<keyword evidence="2" id="KW-0808">Transferase</keyword>
<comment type="caution">
    <text evidence="2">The sequence shown here is derived from an EMBL/GenBank/DDBJ whole genome shotgun (WGS) entry which is preliminary data.</text>
</comment>
<gene>
    <name evidence="2" type="ORF">ENS31_12570</name>
</gene>
<protein>
    <submittedName>
        <fullName evidence="2">Glycosyltransferase</fullName>
    </submittedName>
</protein>
<evidence type="ECO:0000313" key="2">
    <source>
        <dbReference type="EMBL" id="HFI92342.1"/>
    </source>
</evidence>
<dbReference type="SUPFAM" id="SSF53756">
    <property type="entry name" value="UDP-Glycosyltransferase/glycogen phosphorylase"/>
    <property type="match status" value="1"/>
</dbReference>
<reference evidence="2" key="1">
    <citation type="journal article" date="2020" name="mSystems">
        <title>Genome- and Community-Level Interaction Insights into Carbon Utilization and Element Cycling Functions of Hydrothermarchaeota in Hydrothermal Sediment.</title>
        <authorList>
            <person name="Zhou Z."/>
            <person name="Liu Y."/>
            <person name="Xu W."/>
            <person name="Pan J."/>
            <person name="Luo Z.H."/>
            <person name="Li M."/>
        </authorList>
    </citation>
    <scope>NUCLEOTIDE SEQUENCE [LARGE SCALE GENOMIC DNA]</scope>
    <source>
        <strain evidence="2">SpSt-479</strain>
    </source>
</reference>
<dbReference type="GO" id="GO:0016757">
    <property type="term" value="F:glycosyltransferase activity"/>
    <property type="evidence" value="ECO:0007669"/>
    <property type="project" value="UniProtKB-ARBA"/>
</dbReference>
<feature type="domain" description="Glycosyltransferase subfamily 4-like N-terminal" evidence="1">
    <location>
        <begin position="108"/>
        <end position="237"/>
    </location>
</feature>
<dbReference type="Gene3D" id="3.40.50.2000">
    <property type="entry name" value="Glycogen Phosphorylase B"/>
    <property type="match status" value="2"/>
</dbReference>
<accession>A0A7V3E8F6</accession>
<dbReference type="Pfam" id="PF13692">
    <property type="entry name" value="Glyco_trans_1_4"/>
    <property type="match status" value="1"/>
</dbReference>
<dbReference type="PANTHER" id="PTHR12526">
    <property type="entry name" value="GLYCOSYLTRANSFERASE"/>
    <property type="match status" value="1"/>
</dbReference>
<organism evidence="2">
    <name type="scientific">Ignavibacterium album</name>
    <dbReference type="NCBI Taxonomy" id="591197"/>
    <lineage>
        <taxon>Bacteria</taxon>
        <taxon>Pseudomonadati</taxon>
        <taxon>Ignavibacteriota</taxon>
        <taxon>Ignavibacteria</taxon>
        <taxon>Ignavibacteriales</taxon>
        <taxon>Ignavibacteriaceae</taxon>
        <taxon>Ignavibacterium</taxon>
    </lineage>
</organism>
<name>A0A7V3E8F6_9BACT</name>